<dbReference type="SUPFAM" id="SSF69279">
    <property type="entry name" value="Phage tail proteins"/>
    <property type="match status" value="2"/>
</dbReference>
<dbReference type="EMBL" id="AAHMLI010000023">
    <property type="protein sequence ID" value="EBX8629338.1"/>
    <property type="molecule type" value="Genomic_DNA"/>
</dbReference>
<gene>
    <name evidence="4" type="primary">tssI</name>
    <name evidence="4" type="ORF">DTU03_17825</name>
</gene>
<dbReference type="NCBIfam" id="TIGR01646">
    <property type="entry name" value="vgr_GE"/>
    <property type="match status" value="1"/>
</dbReference>
<feature type="domain" description="Gp5/Type VI secretion system Vgr protein OB-fold" evidence="2">
    <location>
        <begin position="383"/>
        <end position="449"/>
    </location>
</feature>
<dbReference type="InterPro" id="IPR050708">
    <property type="entry name" value="T6SS_VgrG/RHS"/>
</dbReference>
<dbReference type="Pfam" id="PF04717">
    <property type="entry name" value="Phage_base_V"/>
    <property type="match status" value="1"/>
</dbReference>
<dbReference type="NCBIfam" id="TIGR03361">
    <property type="entry name" value="VI_Rhs_Vgr"/>
    <property type="match status" value="1"/>
</dbReference>
<sequence>MPAYGTHFTLDVEGQEDETFAVVEFHHQESLSSLFTLNITAASNNPAIPLEQLLESNATLTIFRDNIRQRSIQGIVTTCEQGDTGKHQTLYTLHIRPPFWRSALRRNSRIFQNTDIEGIVSTLFDEMLVTQWQPRLSADHPEREFCVQFMETDYAFISRLLAEEGIFTCEEESGGAQQLILCDSAESLPDSESLSYNPSPGEETTLYHVTQFRRSAQIRPASVTTQDYTFKSPSWPGSFSHEGDSLDAQYPIYEFFDYPGRFKDEAHGQAFTRYQTEGLRNNAETVNGVTDSPKLRPGVRFVLKEHPRADLNVQWQVVSSTLHGSQPQALIGYEGAGTSLSNDFQVIPGKQTWRPAPQPKPQMDGPQTAVVTGPPGEEIFCDEHGRVRVKFTWDRYNPADDSSSCWIRVSQAWAGAGFGNLAIPRVGQEVIVDFLNGDPDQPIIMGRTYHADNKSPGGLPGTKTQMTLRSKTYKGSGYNELMFEDATGQELLSMHAQKDMHTVVENDRTTDVKHDDHTTITHDQTLDVNNEQHTTVKKDCTRTVTEGSHVVTVEKGDQHIKVNTGQRSLFVANGHSVTVKDGGETNTVQAGGQKNTITGDRFLTVKEGNQTTDIAGELKLTVGNAITITCGAAKLEIKNDGSVTLNGVKFTFIASGEVKVEGKEITLN</sequence>
<name>A0A5W7S903_SALET</name>
<dbReference type="PANTHER" id="PTHR32305:SF11">
    <property type="entry name" value="TYPE VI SECRETION SYSTEM SPIKE PROTEIN VGRG3"/>
    <property type="match status" value="1"/>
</dbReference>
<dbReference type="SUPFAM" id="SSF69255">
    <property type="entry name" value="gp5 N-terminal domain-like"/>
    <property type="match status" value="1"/>
</dbReference>
<protein>
    <submittedName>
        <fullName evidence="4">Type VI secretion system tip protein VgrG</fullName>
    </submittedName>
</protein>
<dbReference type="InterPro" id="IPR037026">
    <property type="entry name" value="Vgr_OB-fold_dom_sf"/>
</dbReference>
<evidence type="ECO:0000259" key="3">
    <source>
        <dbReference type="Pfam" id="PF22178"/>
    </source>
</evidence>
<comment type="similarity">
    <text evidence="1">Belongs to the VgrG protein family.</text>
</comment>
<dbReference type="Gene3D" id="2.30.110.50">
    <property type="match status" value="1"/>
</dbReference>
<dbReference type="Gene3D" id="4.10.220.110">
    <property type="match status" value="1"/>
</dbReference>
<feature type="domain" description="Gp5/Type VI secretion system Vgr C-terminal trimerisation" evidence="3">
    <location>
        <begin position="466"/>
        <end position="570"/>
    </location>
</feature>
<dbReference type="InterPro" id="IPR006533">
    <property type="entry name" value="T6SS_Vgr_RhsGE"/>
</dbReference>
<dbReference type="InterPro" id="IPR017847">
    <property type="entry name" value="T6SS_RhsGE_Vgr_subset"/>
</dbReference>
<dbReference type="PANTHER" id="PTHR32305">
    <property type="match status" value="1"/>
</dbReference>
<evidence type="ECO:0000256" key="1">
    <source>
        <dbReference type="ARBA" id="ARBA00005558"/>
    </source>
</evidence>
<proteinExistence type="inferred from homology"/>
<organism evidence="4">
    <name type="scientific">Salmonella enterica subsp. enterica serovar Kintambo</name>
    <dbReference type="NCBI Taxonomy" id="1192730"/>
    <lineage>
        <taxon>Bacteria</taxon>
        <taxon>Pseudomonadati</taxon>
        <taxon>Pseudomonadota</taxon>
        <taxon>Gammaproteobacteria</taxon>
        <taxon>Enterobacterales</taxon>
        <taxon>Enterobacteriaceae</taxon>
        <taxon>Salmonella</taxon>
    </lineage>
</organism>
<dbReference type="Pfam" id="PF22178">
    <property type="entry name" value="Gp5_trimer_C"/>
    <property type="match status" value="1"/>
</dbReference>
<dbReference type="AlphaFoldDB" id="A0A5W7S903"/>
<dbReference type="Pfam" id="PF05954">
    <property type="entry name" value="Phage_GPD"/>
    <property type="match status" value="1"/>
</dbReference>
<comment type="caution">
    <text evidence="4">The sequence shown here is derived from an EMBL/GenBank/DDBJ whole genome shotgun (WGS) entry which is preliminary data.</text>
</comment>
<dbReference type="Gene3D" id="3.55.50.10">
    <property type="entry name" value="Baseplate protein-like domains"/>
    <property type="match status" value="1"/>
</dbReference>
<dbReference type="Gene3D" id="2.40.50.230">
    <property type="entry name" value="Gp5 N-terminal domain"/>
    <property type="match status" value="1"/>
</dbReference>
<dbReference type="InterPro" id="IPR054030">
    <property type="entry name" value="Gp5_Vgr_C"/>
</dbReference>
<accession>A0A5W7S903</accession>
<reference evidence="4" key="1">
    <citation type="submission" date="2018-07" db="EMBL/GenBank/DDBJ databases">
        <authorList>
            <person name="Ashton P.M."/>
            <person name="Dallman T."/>
            <person name="Nair S."/>
            <person name="De Pinna E."/>
            <person name="Peters T."/>
            <person name="Grant K."/>
        </authorList>
    </citation>
    <scope>NUCLEOTIDE SEQUENCE</scope>
    <source>
        <strain evidence="4">242348</strain>
    </source>
</reference>
<evidence type="ECO:0000259" key="2">
    <source>
        <dbReference type="Pfam" id="PF04717"/>
    </source>
</evidence>
<dbReference type="SUPFAM" id="SSF69349">
    <property type="entry name" value="Phage fibre proteins"/>
    <property type="match status" value="1"/>
</dbReference>
<evidence type="ECO:0000313" key="4">
    <source>
        <dbReference type="EMBL" id="EBX8629338.1"/>
    </source>
</evidence>
<dbReference type="InterPro" id="IPR006531">
    <property type="entry name" value="Gp5/Vgr_OB"/>
</dbReference>